<evidence type="ECO:0000313" key="2">
    <source>
        <dbReference type="Proteomes" id="UP000784294"/>
    </source>
</evidence>
<dbReference type="AlphaFoldDB" id="A0A3S5AMU9"/>
<comment type="caution">
    <text evidence="1">The sequence shown here is derived from an EMBL/GenBank/DDBJ whole genome shotgun (WGS) entry which is preliminary data.</text>
</comment>
<accession>A0A3S5AMU9</accession>
<sequence length="93" mass="10133">MIELRLLSEKRFAQYNDALPSRALYSIPPSCKALQCSCQVSSATSFLTVGSQKIIFFNVLNESAQTPRQHGLAVQPISTSAQVEMLISSACPL</sequence>
<proteinExistence type="predicted"/>
<dbReference type="Proteomes" id="UP000784294">
    <property type="component" value="Unassembled WGS sequence"/>
</dbReference>
<organism evidence="1 2">
    <name type="scientific">Protopolystoma xenopodis</name>
    <dbReference type="NCBI Taxonomy" id="117903"/>
    <lineage>
        <taxon>Eukaryota</taxon>
        <taxon>Metazoa</taxon>
        <taxon>Spiralia</taxon>
        <taxon>Lophotrochozoa</taxon>
        <taxon>Platyhelminthes</taxon>
        <taxon>Monogenea</taxon>
        <taxon>Polyopisthocotylea</taxon>
        <taxon>Polystomatidea</taxon>
        <taxon>Polystomatidae</taxon>
        <taxon>Protopolystoma</taxon>
    </lineage>
</organism>
<protein>
    <submittedName>
        <fullName evidence="1">Uncharacterized protein</fullName>
    </submittedName>
</protein>
<reference evidence="1" key="1">
    <citation type="submission" date="2018-11" db="EMBL/GenBank/DDBJ databases">
        <authorList>
            <consortium name="Pathogen Informatics"/>
        </authorList>
    </citation>
    <scope>NUCLEOTIDE SEQUENCE</scope>
</reference>
<keyword evidence="2" id="KW-1185">Reference proteome</keyword>
<evidence type="ECO:0000313" key="1">
    <source>
        <dbReference type="EMBL" id="VEL33402.1"/>
    </source>
</evidence>
<name>A0A3S5AMU9_9PLAT</name>
<dbReference type="EMBL" id="CAAALY010245713">
    <property type="protein sequence ID" value="VEL33402.1"/>
    <property type="molecule type" value="Genomic_DNA"/>
</dbReference>
<gene>
    <name evidence="1" type="ORF">PXEA_LOCUS26842</name>
</gene>